<dbReference type="GO" id="GO:0004527">
    <property type="term" value="F:exonuclease activity"/>
    <property type="evidence" value="ECO:0007669"/>
    <property type="project" value="UniProtKB-KW"/>
</dbReference>
<sequence length="555" mass="62922">MMSTIMNPNRVHFIHRTPGLRTRALKIRPIPQTEKAVKELEGMTLTDRELQEMGYQLSDFGHHELMKMRRCTDCCVRIKSKAARSKAKLTPYEQKLEDASREARNVITHAKLKEIMPHITYHACAPQRLEGCGAEAEATYLEHNPEVAAMYGIDEERVAASYAYEAANDGRPMPWPKIEEKERPTWKQDKDGSWNPHYAKSPVYDEDGWEVLEPNPPNVKDPNATHFMVHQIVIDHSEDFTQSAHIEMPIEMCHWELFKGGISNSGKKAIFPCCGAPVGDPGCRQKNTHQSSWDVEGLRRDFKLFETQPGQAIDERHAIAIDCEMGMSMSGESELIQVAAIDFFTGEVLLDSFVWPDVPMRNLATRHSGVRWANFRRAYDNGTCLHGRDEARNRLMKFVGPKTVVLAHDGKNDMLALRWIHKWVVDTMETEGRTGQTLRVQEKRSLINLAKVHLKRDIQQKRGHDCLQDCLTCRDLGVFYLSILPDNMKVRHESASPERDTFWDNVEGDQEANHFWGAPLGASPTQVSCGAPQTDSSWGALQTGSPPSDVSVVAW</sequence>
<dbReference type="SMART" id="SM00479">
    <property type="entry name" value="EXOIII"/>
    <property type="match status" value="1"/>
</dbReference>
<accession>A0A9W9J5W9</accession>
<dbReference type="InterPro" id="IPR036397">
    <property type="entry name" value="RNaseH_sf"/>
</dbReference>
<keyword evidence="4" id="KW-0269">Exonuclease</keyword>
<keyword evidence="3" id="KW-0378">Hydrolase</keyword>
<keyword evidence="2" id="KW-0540">Nuclease</keyword>
<dbReference type="PANTHER" id="PTHR12801">
    <property type="entry name" value="RNA EXONUCLEASE REXO1 / RECO3 FAMILY MEMBER-RELATED"/>
    <property type="match status" value="1"/>
</dbReference>
<evidence type="ECO:0000259" key="7">
    <source>
        <dbReference type="SMART" id="SM00479"/>
    </source>
</evidence>
<dbReference type="SUPFAM" id="SSF53098">
    <property type="entry name" value="Ribonuclease H-like"/>
    <property type="match status" value="1"/>
</dbReference>
<dbReference type="GO" id="GO:0000027">
    <property type="term" value="P:ribosomal large subunit assembly"/>
    <property type="evidence" value="ECO:0007669"/>
    <property type="project" value="TreeGrafter"/>
</dbReference>
<organism evidence="8 9">
    <name type="scientific">Penicillium cinerascens</name>
    <dbReference type="NCBI Taxonomy" id="70096"/>
    <lineage>
        <taxon>Eukaryota</taxon>
        <taxon>Fungi</taxon>
        <taxon>Dikarya</taxon>
        <taxon>Ascomycota</taxon>
        <taxon>Pezizomycotina</taxon>
        <taxon>Eurotiomycetes</taxon>
        <taxon>Eurotiomycetidae</taxon>
        <taxon>Eurotiales</taxon>
        <taxon>Aspergillaceae</taxon>
        <taxon>Penicillium</taxon>
    </lineage>
</organism>
<dbReference type="GO" id="GO:0006364">
    <property type="term" value="P:rRNA processing"/>
    <property type="evidence" value="ECO:0007669"/>
    <property type="project" value="UniProtKB-KW"/>
</dbReference>
<dbReference type="AlphaFoldDB" id="A0A9W9J5W9"/>
<feature type="compositionally biased region" description="Polar residues" evidence="6">
    <location>
        <begin position="529"/>
        <end position="548"/>
    </location>
</feature>
<keyword evidence="9" id="KW-1185">Reference proteome</keyword>
<feature type="region of interest" description="Disordered" evidence="6">
    <location>
        <begin position="529"/>
        <end position="555"/>
    </location>
</feature>
<feature type="compositionally biased region" description="Basic and acidic residues" evidence="6">
    <location>
        <begin position="177"/>
        <end position="192"/>
    </location>
</feature>
<gene>
    <name evidence="8" type="ORF">N7498_009212</name>
</gene>
<dbReference type="OrthoDB" id="16516at2759"/>
<protein>
    <recommendedName>
        <fullName evidence="7">Exonuclease domain-containing protein</fullName>
    </recommendedName>
</protein>
<feature type="region of interest" description="Disordered" evidence="6">
    <location>
        <begin position="173"/>
        <end position="194"/>
    </location>
</feature>
<dbReference type="GO" id="GO:0005634">
    <property type="term" value="C:nucleus"/>
    <property type="evidence" value="ECO:0007669"/>
    <property type="project" value="TreeGrafter"/>
</dbReference>
<dbReference type="InterPro" id="IPR013520">
    <property type="entry name" value="Ribonucl_H"/>
</dbReference>
<evidence type="ECO:0000256" key="2">
    <source>
        <dbReference type="ARBA" id="ARBA00022722"/>
    </source>
</evidence>
<evidence type="ECO:0000313" key="8">
    <source>
        <dbReference type="EMBL" id="KAJ5190227.1"/>
    </source>
</evidence>
<evidence type="ECO:0000313" key="9">
    <source>
        <dbReference type="Proteomes" id="UP001150904"/>
    </source>
</evidence>
<comment type="function">
    <text evidence="5">Exoribonuclease involved in ribosome biosynthesis. Involved in the processing of ITS1, the internal transcribed spacer localized between the 18S and 5.8S rRNAs.</text>
</comment>
<dbReference type="PANTHER" id="PTHR12801:SF45">
    <property type="entry name" value="RNA EXONUCLEASE 4"/>
    <property type="match status" value="1"/>
</dbReference>
<keyword evidence="1" id="KW-0698">rRNA processing</keyword>
<dbReference type="InterPro" id="IPR047021">
    <property type="entry name" value="REXO1/3/4-like"/>
</dbReference>
<evidence type="ECO:0000256" key="5">
    <source>
        <dbReference type="ARBA" id="ARBA00025599"/>
    </source>
</evidence>
<feature type="domain" description="Exonuclease" evidence="7">
    <location>
        <begin position="317"/>
        <end position="486"/>
    </location>
</feature>
<dbReference type="GeneID" id="83183569"/>
<name>A0A9W9J5W9_9EURO</name>
<evidence type="ECO:0000256" key="3">
    <source>
        <dbReference type="ARBA" id="ARBA00022801"/>
    </source>
</evidence>
<proteinExistence type="predicted"/>
<evidence type="ECO:0000256" key="4">
    <source>
        <dbReference type="ARBA" id="ARBA00022839"/>
    </source>
</evidence>
<comment type="caution">
    <text evidence="8">The sequence shown here is derived from an EMBL/GenBank/DDBJ whole genome shotgun (WGS) entry which is preliminary data.</text>
</comment>
<reference evidence="8" key="1">
    <citation type="submission" date="2022-12" db="EMBL/GenBank/DDBJ databases">
        <authorList>
            <person name="Petersen C."/>
        </authorList>
    </citation>
    <scope>NUCLEOTIDE SEQUENCE</scope>
    <source>
        <strain evidence="8">IBT 15544</strain>
    </source>
</reference>
<dbReference type="GO" id="GO:0003676">
    <property type="term" value="F:nucleic acid binding"/>
    <property type="evidence" value="ECO:0007669"/>
    <property type="project" value="InterPro"/>
</dbReference>
<dbReference type="InterPro" id="IPR012337">
    <property type="entry name" value="RNaseH-like_sf"/>
</dbReference>
<dbReference type="EMBL" id="JAPQKR010000016">
    <property type="protein sequence ID" value="KAJ5190227.1"/>
    <property type="molecule type" value="Genomic_DNA"/>
</dbReference>
<dbReference type="RefSeq" id="XP_058303167.1">
    <property type="nucleotide sequence ID" value="XM_058456268.1"/>
</dbReference>
<reference evidence="8" key="2">
    <citation type="journal article" date="2023" name="IMA Fungus">
        <title>Comparative genomic study of the Penicillium genus elucidates a diverse pangenome and 15 lateral gene transfer events.</title>
        <authorList>
            <person name="Petersen C."/>
            <person name="Sorensen T."/>
            <person name="Nielsen M.R."/>
            <person name="Sondergaard T.E."/>
            <person name="Sorensen J.L."/>
            <person name="Fitzpatrick D.A."/>
            <person name="Frisvad J.C."/>
            <person name="Nielsen K.L."/>
        </authorList>
    </citation>
    <scope>NUCLEOTIDE SEQUENCE</scope>
    <source>
        <strain evidence="8">IBT 15544</strain>
    </source>
</reference>
<dbReference type="Gene3D" id="3.30.420.10">
    <property type="entry name" value="Ribonuclease H-like superfamily/Ribonuclease H"/>
    <property type="match status" value="1"/>
</dbReference>
<evidence type="ECO:0000256" key="6">
    <source>
        <dbReference type="SAM" id="MobiDB-lite"/>
    </source>
</evidence>
<dbReference type="Proteomes" id="UP001150904">
    <property type="component" value="Unassembled WGS sequence"/>
</dbReference>
<evidence type="ECO:0000256" key="1">
    <source>
        <dbReference type="ARBA" id="ARBA00022552"/>
    </source>
</evidence>